<evidence type="ECO:0000313" key="3">
    <source>
        <dbReference type="Proteomes" id="UP000823388"/>
    </source>
</evidence>
<dbReference type="AlphaFoldDB" id="A0A8T0RIV7"/>
<feature type="compositionally biased region" description="Low complexity" evidence="1">
    <location>
        <begin position="85"/>
        <end position="98"/>
    </location>
</feature>
<evidence type="ECO:0000313" key="2">
    <source>
        <dbReference type="EMBL" id="KAG2585384.1"/>
    </source>
</evidence>
<feature type="compositionally biased region" description="Low complexity" evidence="1">
    <location>
        <begin position="125"/>
        <end position="138"/>
    </location>
</feature>
<dbReference type="EMBL" id="CM029047">
    <property type="protein sequence ID" value="KAG2585384.1"/>
    <property type="molecule type" value="Genomic_DNA"/>
</dbReference>
<reference evidence="2" key="1">
    <citation type="submission" date="2020-05" db="EMBL/GenBank/DDBJ databases">
        <title>WGS assembly of Panicum virgatum.</title>
        <authorList>
            <person name="Lovell J.T."/>
            <person name="Jenkins J."/>
            <person name="Shu S."/>
            <person name="Juenger T.E."/>
            <person name="Schmutz J."/>
        </authorList>
    </citation>
    <scope>NUCLEOTIDE SEQUENCE</scope>
    <source>
        <strain evidence="2">AP13</strain>
    </source>
</reference>
<organism evidence="2 3">
    <name type="scientific">Panicum virgatum</name>
    <name type="common">Blackwell switchgrass</name>
    <dbReference type="NCBI Taxonomy" id="38727"/>
    <lineage>
        <taxon>Eukaryota</taxon>
        <taxon>Viridiplantae</taxon>
        <taxon>Streptophyta</taxon>
        <taxon>Embryophyta</taxon>
        <taxon>Tracheophyta</taxon>
        <taxon>Spermatophyta</taxon>
        <taxon>Magnoliopsida</taxon>
        <taxon>Liliopsida</taxon>
        <taxon>Poales</taxon>
        <taxon>Poaceae</taxon>
        <taxon>PACMAD clade</taxon>
        <taxon>Panicoideae</taxon>
        <taxon>Panicodae</taxon>
        <taxon>Paniceae</taxon>
        <taxon>Panicinae</taxon>
        <taxon>Panicum</taxon>
        <taxon>Panicum sect. Hiantes</taxon>
    </lineage>
</organism>
<feature type="region of interest" description="Disordered" evidence="1">
    <location>
        <begin position="53"/>
        <end position="98"/>
    </location>
</feature>
<protein>
    <submittedName>
        <fullName evidence="2">Uncharacterized protein</fullName>
    </submittedName>
</protein>
<sequence>MFLFVTVMLGLGRRTLRRPRADSCSARLTFHFSLSLLVSSSPLLGGRWRHVSHGGCHGRRGRCGRQGRRRQQRRIAGQRPPPLASPASSSPTPCSSMAAVGALSHPNVLFLGARAAKRGGGGARAAGRAQRRSSLAARPVAGCRSPWLPRTGRRRRRGRQRSSRGWAAAAAWAIGDATARGRAPSA</sequence>
<accession>A0A8T0RIV7</accession>
<proteinExistence type="predicted"/>
<feature type="region of interest" description="Disordered" evidence="1">
    <location>
        <begin position="147"/>
        <end position="169"/>
    </location>
</feature>
<feature type="compositionally biased region" description="Basic residues" evidence="1">
    <location>
        <begin position="53"/>
        <end position="73"/>
    </location>
</feature>
<name>A0A8T0RIV7_PANVG</name>
<feature type="compositionally biased region" description="Basic residues" evidence="1">
    <location>
        <begin position="151"/>
        <end position="162"/>
    </location>
</feature>
<gene>
    <name evidence="2" type="ORF">PVAP13_6KG396518</name>
</gene>
<comment type="caution">
    <text evidence="2">The sequence shown here is derived from an EMBL/GenBank/DDBJ whole genome shotgun (WGS) entry which is preliminary data.</text>
</comment>
<feature type="region of interest" description="Disordered" evidence="1">
    <location>
        <begin position="119"/>
        <end position="138"/>
    </location>
</feature>
<dbReference type="Proteomes" id="UP000823388">
    <property type="component" value="Chromosome 6K"/>
</dbReference>
<evidence type="ECO:0000256" key="1">
    <source>
        <dbReference type="SAM" id="MobiDB-lite"/>
    </source>
</evidence>
<keyword evidence="3" id="KW-1185">Reference proteome</keyword>